<sequence>MAMSWCECGRNTSAISSNNKCNVSTVNDGYDRSFDIQRDQLSNDWEQVSGEPFILQATSYERTESGYQKKKIENERSETAAGIVVENKGKADEVDKSSVKDVGGNAANGNQEPVG</sequence>
<evidence type="ECO:0000256" key="1">
    <source>
        <dbReference type="SAM" id="MobiDB-lite"/>
    </source>
</evidence>
<feature type="compositionally biased region" description="Basic and acidic residues" evidence="1">
    <location>
        <begin position="87"/>
        <end position="99"/>
    </location>
</feature>
<dbReference type="Proteomes" id="UP000276776">
    <property type="component" value="Unassembled WGS sequence"/>
</dbReference>
<reference evidence="4" key="1">
    <citation type="submission" date="2017-02" db="UniProtKB">
        <authorList>
            <consortium name="WormBaseParasite"/>
        </authorList>
    </citation>
    <scope>IDENTIFICATION</scope>
</reference>
<keyword evidence="3" id="KW-1185">Reference proteome</keyword>
<evidence type="ECO:0000313" key="3">
    <source>
        <dbReference type="Proteomes" id="UP000276776"/>
    </source>
</evidence>
<protein>
    <submittedName>
        <fullName evidence="4">DUF1521 domain-containing protein</fullName>
    </submittedName>
</protein>
<dbReference type="WBParaSite" id="TCLT_0000956201-mRNA-1">
    <property type="protein sequence ID" value="TCLT_0000956201-mRNA-1"/>
    <property type="gene ID" value="TCLT_0000956201"/>
</dbReference>
<accession>A0A0N5D8W7</accession>
<evidence type="ECO:0000313" key="2">
    <source>
        <dbReference type="EMBL" id="VDN07187.1"/>
    </source>
</evidence>
<feature type="region of interest" description="Disordered" evidence="1">
    <location>
        <begin position="84"/>
        <end position="115"/>
    </location>
</feature>
<dbReference type="EMBL" id="UYYF01004823">
    <property type="protein sequence ID" value="VDN07187.1"/>
    <property type="molecule type" value="Genomic_DNA"/>
</dbReference>
<gene>
    <name evidence="2" type="ORF">TCLT_LOCUS9551</name>
</gene>
<dbReference type="AlphaFoldDB" id="A0A0N5D8W7"/>
<organism evidence="4">
    <name type="scientific">Thelazia callipaeda</name>
    <name type="common">Oriental eyeworm</name>
    <name type="synonym">Parasitic nematode</name>
    <dbReference type="NCBI Taxonomy" id="103827"/>
    <lineage>
        <taxon>Eukaryota</taxon>
        <taxon>Metazoa</taxon>
        <taxon>Ecdysozoa</taxon>
        <taxon>Nematoda</taxon>
        <taxon>Chromadorea</taxon>
        <taxon>Rhabditida</taxon>
        <taxon>Spirurina</taxon>
        <taxon>Spiruromorpha</taxon>
        <taxon>Thelazioidea</taxon>
        <taxon>Thelaziidae</taxon>
        <taxon>Thelazia</taxon>
    </lineage>
</organism>
<evidence type="ECO:0000313" key="4">
    <source>
        <dbReference type="WBParaSite" id="TCLT_0000956201-mRNA-1"/>
    </source>
</evidence>
<reference evidence="2 3" key="2">
    <citation type="submission" date="2018-11" db="EMBL/GenBank/DDBJ databases">
        <authorList>
            <consortium name="Pathogen Informatics"/>
        </authorList>
    </citation>
    <scope>NUCLEOTIDE SEQUENCE [LARGE SCALE GENOMIC DNA]</scope>
</reference>
<name>A0A0N5D8W7_THECL</name>
<proteinExistence type="predicted"/>